<keyword evidence="6" id="KW-0175">Coiled coil</keyword>
<dbReference type="SUPFAM" id="SSF58104">
    <property type="entry name" value="Methyl-accepting chemotaxis protein (MCP) signaling domain"/>
    <property type="match status" value="1"/>
</dbReference>
<evidence type="ECO:0000259" key="9">
    <source>
        <dbReference type="PROSITE" id="PS50192"/>
    </source>
</evidence>
<sequence>MTIGTRIALGFATVLLLTVGVAFVGWNSLSTYAERVDLAAHTADLDTRLKSVRLEEARFVTERDAKAAANVPGMLDALQAEAQQTRAALAEGEGRRLLDEVRSGIDGYRAAFTNFVAQDAEAHARTASMETRARALREIAEKIGAQQSERYDLNMASKRDADAELRHAMDTAERANRVIERVLEVRRRQSELRRSPEEALAAQIVEALDELVQTTDTVAKDLVGTNDEALAARIAEDTRAYRDAVKAVRGKGAAALVDAGVAAGLDEAARGVQERAVELQQNQAIVTEALREASKFAQSEVNEAVMLRGLAMRLVQGAQAAMLGQRDFLLSGTPDATSGAKAAVAAAVKEILDIAGQAGAVLVDQDGRALIAAITDAARAFDSEFAALSAAAAKQHQASASMAQASAAVSGQVGRLVTLQREDREAGRASAGMVIAVGAAVALLLGALMAWIIDRAITHPLHAMTGAMGRLAEGDLTVEIPGGDRKDEMRHMADAMTIFKDNALEMQRMEREREEMRIQIDADRRRTMNEFANGFEQAVSGVVMSLTESAGSLGRDAQEMSSDAALTTAKSTAVATASQQATANVQTVAAAAEHLSASIAEISRQLNASSATASGAADKAVQTNSIVEGLSLAAERIGQVVGLIGEIAEQTNLLALNATIEAARAGEAGKGFAVVATEVKNLAGQTAKATEEISAQVAEMQTATSSAVEAIRTISDAVTAISGTVTDIAHEMEQQGSATREIAQNVQQAAEGTQQVMRNIAEVTTAATKTGGAADAVLNASRTLTAQADRLRGEVQGFLDKVRTA</sequence>
<accession>A0A160JGS2</accession>
<dbReference type="InterPro" id="IPR000727">
    <property type="entry name" value="T_SNARE_dom"/>
</dbReference>
<evidence type="ECO:0000259" key="8">
    <source>
        <dbReference type="PROSITE" id="PS50111"/>
    </source>
</evidence>
<evidence type="ECO:0000256" key="2">
    <source>
        <dbReference type="ARBA" id="ARBA00022519"/>
    </source>
</evidence>
<keyword evidence="2" id="KW-1003">Cell membrane</keyword>
<dbReference type="AlphaFoldDB" id="A0A160JGS2"/>
<dbReference type="Pfam" id="PF16591">
    <property type="entry name" value="HBM"/>
    <property type="match status" value="1"/>
</dbReference>
<evidence type="ECO:0000313" key="13">
    <source>
        <dbReference type="Proteomes" id="UP000077405"/>
    </source>
</evidence>
<dbReference type="PROSITE" id="PS50192">
    <property type="entry name" value="T_SNARE"/>
    <property type="match status" value="1"/>
</dbReference>
<feature type="transmembrane region" description="Helical" evidence="7">
    <location>
        <begin position="431"/>
        <end position="453"/>
    </location>
</feature>
<dbReference type="OrthoDB" id="7293086at2"/>
<dbReference type="InterPro" id="IPR032255">
    <property type="entry name" value="HBM"/>
</dbReference>
<dbReference type="InterPro" id="IPR003660">
    <property type="entry name" value="HAMP_dom"/>
</dbReference>
<keyword evidence="13" id="KW-1185">Reference proteome</keyword>
<evidence type="ECO:0000256" key="1">
    <source>
        <dbReference type="ARBA" id="ARBA00004429"/>
    </source>
</evidence>
<dbReference type="Gene3D" id="6.10.340.10">
    <property type="match status" value="1"/>
</dbReference>
<dbReference type="PANTHER" id="PTHR32089:SF112">
    <property type="entry name" value="LYSOZYME-LIKE PROTEIN-RELATED"/>
    <property type="match status" value="1"/>
</dbReference>
<dbReference type="GO" id="GO:0005886">
    <property type="term" value="C:plasma membrane"/>
    <property type="evidence" value="ECO:0007669"/>
    <property type="project" value="UniProtKB-SubCell"/>
</dbReference>
<feature type="domain" description="Methyl-accepting transducer" evidence="8">
    <location>
        <begin position="549"/>
        <end position="771"/>
    </location>
</feature>
<evidence type="ECO:0000256" key="4">
    <source>
        <dbReference type="ARBA" id="ARBA00029447"/>
    </source>
</evidence>
<name>A0A160JGS2_9PROT</name>
<dbReference type="KEGG" id="ahu:A6A40_08380"/>
<feature type="domain" description="HBM" evidence="11">
    <location>
        <begin position="34"/>
        <end position="291"/>
    </location>
</feature>
<dbReference type="PRINTS" id="PR00260">
    <property type="entry name" value="CHEMTRNSDUCR"/>
</dbReference>
<dbReference type="PANTHER" id="PTHR32089">
    <property type="entry name" value="METHYL-ACCEPTING CHEMOTAXIS PROTEIN MCPB"/>
    <property type="match status" value="1"/>
</dbReference>
<keyword evidence="3 5" id="KW-0807">Transducer</keyword>
<keyword evidence="7" id="KW-0472">Membrane</keyword>
<keyword evidence="7" id="KW-0812">Transmembrane</keyword>
<dbReference type="GO" id="GO:0006935">
    <property type="term" value="P:chemotaxis"/>
    <property type="evidence" value="ECO:0007669"/>
    <property type="project" value="InterPro"/>
</dbReference>
<keyword evidence="2" id="KW-0997">Cell inner membrane</keyword>
<comment type="similarity">
    <text evidence="4">Belongs to the methyl-accepting chemotaxis (MCP) protein family.</text>
</comment>
<reference evidence="12 13" key="1">
    <citation type="journal article" date="2013" name="Int. J. Syst. Evol. Microbiol.">
        <title>Azospirillum humicireducens sp. nov., a nitrogen-fixing bacterium isolated from a microbial fuel cell.</title>
        <authorList>
            <person name="Zhou S."/>
            <person name="Han L."/>
            <person name="Wang Y."/>
            <person name="Yang G."/>
            <person name="Zhuang L."/>
            <person name="Hu P."/>
        </authorList>
    </citation>
    <scope>NUCLEOTIDE SEQUENCE [LARGE SCALE GENOMIC DNA]</scope>
    <source>
        <strain evidence="12 13">SgZ-5</strain>
    </source>
</reference>
<evidence type="ECO:0000313" key="12">
    <source>
        <dbReference type="EMBL" id="ANC91924.1"/>
    </source>
</evidence>
<dbReference type="SMART" id="SM00304">
    <property type="entry name" value="HAMP"/>
    <property type="match status" value="2"/>
</dbReference>
<dbReference type="Pfam" id="PF00015">
    <property type="entry name" value="MCPsignal"/>
    <property type="match status" value="1"/>
</dbReference>
<proteinExistence type="inferred from homology"/>
<dbReference type="CDD" id="cd06225">
    <property type="entry name" value="HAMP"/>
    <property type="match status" value="1"/>
</dbReference>
<evidence type="ECO:0000256" key="7">
    <source>
        <dbReference type="SAM" id="Phobius"/>
    </source>
</evidence>
<comment type="subcellular location">
    <subcellularLocation>
        <location evidence="1">Cell inner membrane</location>
        <topology evidence="1">Multi-pass membrane protein</topology>
    </subcellularLocation>
</comment>
<dbReference type="PROSITE" id="PS51753">
    <property type="entry name" value="HBM"/>
    <property type="match status" value="1"/>
</dbReference>
<dbReference type="SMART" id="SM00283">
    <property type="entry name" value="MA"/>
    <property type="match status" value="1"/>
</dbReference>
<dbReference type="PROSITE" id="PS50885">
    <property type="entry name" value="HAMP"/>
    <property type="match status" value="1"/>
</dbReference>
<dbReference type="GO" id="GO:0007165">
    <property type="term" value="P:signal transduction"/>
    <property type="evidence" value="ECO:0007669"/>
    <property type="project" value="UniProtKB-KW"/>
</dbReference>
<dbReference type="GO" id="GO:0004888">
    <property type="term" value="F:transmembrane signaling receptor activity"/>
    <property type="evidence" value="ECO:0007669"/>
    <property type="project" value="InterPro"/>
</dbReference>
<evidence type="ECO:0000259" key="11">
    <source>
        <dbReference type="PROSITE" id="PS51753"/>
    </source>
</evidence>
<feature type="domain" description="T-SNARE coiled-coil homology" evidence="9">
    <location>
        <begin position="701"/>
        <end position="763"/>
    </location>
</feature>
<dbReference type="Proteomes" id="UP000077405">
    <property type="component" value="Chromosome"/>
</dbReference>
<protein>
    <submittedName>
        <fullName evidence="12">Methyl-accepting chemotaxis protein</fullName>
    </submittedName>
</protein>
<evidence type="ECO:0000256" key="5">
    <source>
        <dbReference type="PROSITE-ProRule" id="PRU00284"/>
    </source>
</evidence>
<dbReference type="SMART" id="SM01358">
    <property type="entry name" value="HBM"/>
    <property type="match status" value="1"/>
</dbReference>
<dbReference type="STRING" id="1226968.A6A40_08380"/>
<feature type="domain" description="HAMP" evidence="10">
    <location>
        <begin position="455"/>
        <end position="508"/>
    </location>
</feature>
<organism evidence="12 13">
    <name type="scientific">Azospirillum humicireducens</name>
    <dbReference type="NCBI Taxonomy" id="1226968"/>
    <lineage>
        <taxon>Bacteria</taxon>
        <taxon>Pseudomonadati</taxon>
        <taxon>Pseudomonadota</taxon>
        <taxon>Alphaproteobacteria</taxon>
        <taxon>Rhodospirillales</taxon>
        <taxon>Azospirillaceae</taxon>
        <taxon>Azospirillum</taxon>
    </lineage>
</organism>
<dbReference type="RefSeq" id="WP_063635004.1">
    <property type="nucleotide sequence ID" value="NZ_CP015285.1"/>
</dbReference>
<evidence type="ECO:0000259" key="10">
    <source>
        <dbReference type="PROSITE" id="PS50885"/>
    </source>
</evidence>
<dbReference type="InterPro" id="IPR004090">
    <property type="entry name" value="Chemotax_Me-accpt_rcpt"/>
</dbReference>
<evidence type="ECO:0000256" key="6">
    <source>
        <dbReference type="SAM" id="Coils"/>
    </source>
</evidence>
<dbReference type="InterPro" id="IPR004089">
    <property type="entry name" value="MCPsignal_dom"/>
</dbReference>
<dbReference type="Gene3D" id="1.10.287.950">
    <property type="entry name" value="Methyl-accepting chemotaxis protein"/>
    <property type="match status" value="1"/>
</dbReference>
<evidence type="ECO:0000256" key="3">
    <source>
        <dbReference type="ARBA" id="ARBA00023224"/>
    </source>
</evidence>
<keyword evidence="7" id="KW-1133">Transmembrane helix</keyword>
<feature type="coiled-coil region" evidence="6">
    <location>
        <begin position="499"/>
        <end position="526"/>
    </location>
</feature>
<gene>
    <name evidence="12" type="ORF">A6A40_08380</name>
</gene>
<dbReference type="EMBL" id="CP015285">
    <property type="protein sequence ID" value="ANC91924.1"/>
    <property type="molecule type" value="Genomic_DNA"/>
</dbReference>
<dbReference type="Gene3D" id="1.20.1440.210">
    <property type="match status" value="1"/>
</dbReference>
<dbReference type="Pfam" id="PF00672">
    <property type="entry name" value="HAMP"/>
    <property type="match status" value="1"/>
</dbReference>
<dbReference type="PROSITE" id="PS50111">
    <property type="entry name" value="CHEMOTAXIS_TRANSDUC_2"/>
    <property type="match status" value="1"/>
</dbReference>